<dbReference type="InterPro" id="IPR023213">
    <property type="entry name" value="CAT-like_dom_sf"/>
</dbReference>
<name>A0A141B4F5_VITVI</name>
<proteinExistence type="inferred from homology"/>
<dbReference type="EMBL" id="KM267560">
    <property type="protein sequence ID" value="AKF15589.1"/>
    <property type="molecule type" value="Genomic_DNA"/>
</dbReference>
<evidence type="ECO:0000256" key="1">
    <source>
        <dbReference type="ARBA" id="ARBA00009861"/>
    </source>
</evidence>
<gene>
    <name evidence="4" type="primary">ANAT</name>
</gene>
<dbReference type="Pfam" id="PF02458">
    <property type="entry name" value="Transferase"/>
    <property type="match status" value="1"/>
</dbReference>
<reference evidence="4" key="1">
    <citation type="journal article" date="2015" name="Plant Physiol.">
        <title>A Grapevine Anthocyanin Acyltransferase, Transcriptionally Regulated by VvMYBA, Can Produce Most Acylated Anthocyanins Present in Grape Skins.</title>
        <authorList>
            <person name="Rinaldo A.R."/>
            <person name="Cavallini E."/>
            <person name="Jia Y."/>
            <person name="Moss S.M."/>
            <person name="McDavid D.A."/>
            <person name="Hooper L.C."/>
            <person name="Robinson S.P."/>
            <person name="Tornielli G.B."/>
            <person name="Zenoni S."/>
            <person name="Ford C.M."/>
            <person name="Boss P.K."/>
            <person name="Walker A.R."/>
        </authorList>
    </citation>
    <scope>NUCLEOTIDE SEQUENCE</scope>
</reference>
<evidence type="ECO:0000256" key="2">
    <source>
        <dbReference type="ARBA" id="ARBA00022679"/>
    </source>
</evidence>
<evidence type="ECO:0000256" key="3">
    <source>
        <dbReference type="ARBA" id="ARBA00023315"/>
    </source>
</evidence>
<dbReference type="SMR" id="A0A141B4F5"/>
<comment type="similarity">
    <text evidence="1">Belongs to the plant acyltransferase family.</text>
</comment>
<accession>A0A141B4F5</accession>
<keyword evidence="3 4" id="KW-0012">Acyltransferase</keyword>
<dbReference type="AlphaFoldDB" id="A0A141B4F5"/>
<dbReference type="PANTHER" id="PTHR31623">
    <property type="entry name" value="F21J9.9"/>
    <property type="match status" value="1"/>
</dbReference>
<dbReference type="Gene3D" id="3.30.559.10">
    <property type="entry name" value="Chloramphenicol acetyltransferase-like domain"/>
    <property type="match status" value="2"/>
</dbReference>
<organism evidence="4">
    <name type="scientific">Vitis vinifera</name>
    <name type="common">Grape</name>
    <dbReference type="NCBI Taxonomy" id="29760"/>
    <lineage>
        <taxon>Eukaryota</taxon>
        <taxon>Viridiplantae</taxon>
        <taxon>Streptophyta</taxon>
        <taxon>Embryophyta</taxon>
        <taxon>Tracheophyta</taxon>
        <taxon>Spermatophyta</taxon>
        <taxon>Magnoliopsida</taxon>
        <taxon>eudicotyledons</taxon>
        <taxon>Gunneridae</taxon>
        <taxon>Pentapetalae</taxon>
        <taxon>rosids</taxon>
        <taxon>Vitales</taxon>
        <taxon>Vitaceae</taxon>
        <taxon>Viteae</taxon>
        <taxon>Vitis</taxon>
    </lineage>
</organism>
<dbReference type="ExpressionAtlas" id="A0A141B4F5">
    <property type="expression patterns" value="baseline and differential"/>
</dbReference>
<dbReference type="PANTHER" id="PTHR31623:SF83">
    <property type="entry name" value="ACETYL-COA-BENZYLALCOHOL ACETYLTRANSFERASE-LIKE"/>
    <property type="match status" value="1"/>
</dbReference>
<evidence type="ECO:0000313" key="4">
    <source>
        <dbReference type="EMBL" id="AKF15589.1"/>
    </source>
</evidence>
<protein>
    <submittedName>
        <fullName evidence="4">Anthocyanin acyltransferase</fullName>
    </submittedName>
</protein>
<keyword evidence="2 4" id="KW-0808">Transferase</keyword>
<dbReference type="GO" id="GO:0016746">
    <property type="term" value="F:acyltransferase activity"/>
    <property type="evidence" value="ECO:0007669"/>
    <property type="project" value="UniProtKB-KW"/>
</dbReference>
<sequence>MEVKILSKKLIKPSSPTPSHLRHLTLTPVDRLAPPIKASNIFYYPAKGSNPAVDVERRNRLETSLSEILTRFYPLAGRYIRESHSVDCNDEGVEYLEAEVEGKLSRLLSRRNEVIEQVIQLAGGEFTNSLASVQVTVFACGGVTIGVRIRHSVVDGFTAAHFSSAWATASRESMDKVIWPSFDLASFLPVKDLPMVKPRPPPKIFGADKVMTRRFIFDGANISSLKAAACDPSFKREPSRVEAVTALIWRALMVVSRAKHGCLRTSLASHAMNLREKIVPPLPGICCGNLYTEVPATFMADSGKTELPNLKDLVGLLREVKFKESVSREDVLLTVIKSTNELHEALGKEDIDVYNFTSWCRFPFYGNDFGWGNPAWMTRCHTPVEMISLQDTECGDGIEAWVTLEKKDMLQFQQDGDIVSFSSNGAP</sequence>